<dbReference type="Proteomes" id="UP000284842">
    <property type="component" value="Unassembled WGS sequence"/>
</dbReference>
<evidence type="ECO:0000313" key="2">
    <source>
        <dbReference type="Proteomes" id="UP000284842"/>
    </source>
</evidence>
<proteinExistence type="predicted"/>
<organism evidence="1 2">
    <name type="scientific">Panaeolus cyanescens</name>
    <dbReference type="NCBI Taxonomy" id="181874"/>
    <lineage>
        <taxon>Eukaryota</taxon>
        <taxon>Fungi</taxon>
        <taxon>Dikarya</taxon>
        <taxon>Basidiomycota</taxon>
        <taxon>Agaricomycotina</taxon>
        <taxon>Agaricomycetes</taxon>
        <taxon>Agaricomycetidae</taxon>
        <taxon>Agaricales</taxon>
        <taxon>Agaricineae</taxon>
        <taxon>Galeropsidaceae</taxon>
        <taxon>Panaeolus</taxon>
    </lineage>
</organism>
<evidence type="ECO:0000313" key="1">
    <source>
        <dbReference type="EMBL" id="PPR08226.1"/>
    </source>
</evidence>
<dbReference type="InParanoid" id="A0A409YYY1"/>
<gene>
    <name evidence="1" type="ORF">CVT24_001240</name>
</gene>
<dbReference type="AlphaFoldDB" id="A0A409YYY1"/>
<protein>
    <submittedName>
        <fullName evidence="1">Uncharacterized protein</fullName>
    </submittedName>
</protein>
<accession>A0A409YYY1</accession>
<reference evidence="1 2" key="1">
    <citation type="journal article" date="2018" name="Evol. Lett.">
        <title>Horizontal gene cluster transfer increased hallucinogenic mushroom diversity.</title>
        <authorList>
            <person name="Reynolds H.T."/>
            <person name="Vijayakumar V."/>
            <person name="Gluck-Thaler E."/>
            <person name="Korotkin H.B."/>
            <person name="Matheny P.B."/>
            <person name="Slot J.C."/>
        </authorList>
    </citation>
    <scope>NUCLEOTIDE SEQUENCE [LARGE SCALE GENOMIC DNA]</scope>
    <source>
        <strain evidence="1 2">2629</strain>
    </source>
</reference>
<keyword evidence="2" id="KW-1185">Reference proteome</keyword>
<sequence>MSSSTGPYETDNYGHEIVMTDAGHHLTVFVDTHGNNDEALDILAICETKLVTYINQQLAKYGTLPIVSFHVEHVEGTATFIALDIVYTVFKLIQGIIGLKHLNVRYVNKSILPPPDNKDVIAEAITKGIYKLSMAPRAQGLINLSVQSDVLERNIRYMNDYPYGIIKLVAGDAKRIFPDLRSFTCTLHVVEPGSVYRFHTSHIDACRSAISEARPNCVVDIGILPAL</sequence>
<comment type="caution">
    <text evidence="1">The sequence shown here is derived from an EMBL/GenBank/DDBJ whole genome shotgun (WGS) entry which is preliminary data.</text>
</comment>
<name>A0A409YYY1_9AGAR</name>
<dbReference type="EMBL" id="NHTK01000069">
    <property type="protein sequence ID" value="PPR08226.1"/>
    <property type="molecule type" value="Genomic_DNA"/>
</dbReference>